<feature type="region of interest" description="Disordered" evidence="1">
    <location>
        <begin position="38"/>
        <end position="57"/>
    </location>
</feature>
<dbReference type="Proteomes" id="UP001219525">
    <property type="component" value="Unassembled WGS sequence"/>
</dbReference>
<accession>A0AAD6Y4Z0</accession>
<feature type="compositionally biased region" description="Low complexity" evidence="1">
    <location>
        <begin position="109"/>
        <end position="120"/>
    </location>
</feature>
<feature type="compositionally biased region" description="Basic residues" evidence="1">
    <location>
        <begin position="284"/>
        <end position="298"/>
    </location>
</feature>
<protein>
    <submittedName>
        <fullName evidence="2">Uncharacterized protein</fullName>
    </submittedName>
</protein>
<dbReference type="EMBL" id="JARJCW010000067">
    <property type="protein sequence ID" value="KAJ7199597.1"/>
    <property type="molecule type" value="Genomic_DNA"/>
</dbReference>
<feature type="compositionally biased region" description="Pro residues" evidence="1">
    <location>
        <begin position="237"/>
        <end position="247"/>
    </location>
</feature>
<keyword evidence="3" id="KW-1185">Reference proteome</keyword>
<evidence type="ECO:0000313" key="3">
    <source>
        <dbReference type="Proteomes" id="UP001219525"/>
    </source>
</evidence>
<reference evidence="2" key="1">
    <citation type="submission" date="2023-03" db="EMBL/GenBank/DDBJ databases">
        <title>Massive genome expansion in bonnet fungi (Mycena s.s.) driven by repeated elements and novel gene families across ecological guilds.</title>
        <authorList>
            <consortium name="Lawrence Berkeley National Laboratory"/>
            <person name="Harder C.B."/>
            <person name="Miyauchi S."/>
            <person name="Viragh M."/>
            <person name="Kuo A."/>
            <person name="Thoen E."/>
            <person name="Andreopoulos B."/>
            <person name="Lu D."/>
            <person name="Skrede I."/>
            <person name="Drula E."/>
            <person name="Henrissat B."/>
            <person name="Morin E."/>
            <person name="Kohler A."/>
            <person name="Barry K."/>
            <person name="LaButti K."/>
            <person name="Morin E."/>
            <person name="Salamov A."/>
            <person name="Lipzen A."/>
            <person name="Mereny Z."/>
            <person name="Hegedus B."/>
            <person name="Baldrian P."/>
            <person name="Stursova M."/>
            <person name="Weitz H."/>
            <person name="Taylor A."/>
            <person name="Grigoriev I.V."/>
            <person name="Nagy L.G."/>
            <person name="Martin F."/>
            <person name="Kauserud H."/>
        </authorList>
    </citation>
    <scope>NUCLEOTIDE SEQUENCE</scope>
    <source>
        <strain evidence="2">9144</strain>
    </source>
</reference>
<proteinExistence type="predicted"/>
<evidence type="ECO:0000313" key="2">
    <source>
        <dbReference type="EMBL" id="KAJ7199597.1"/>
    </source>
</evidence>
<feature type="compositionally biased region" description="Polar residues" evidence="1">
    <location>
        <begin position="178"/>
        <end position="189"/>
    </location>
</feature>
<organism evidence="2 3">
    <name type="scientific">Mycena pura</name>
    <dbReference type="NCBI Taxonomy" id="153505"/>
    <lineage>
        <taxon>Eukaryota</taxon>
        <taxon>Fungi</taxon>
        <taxon>Dikarya</taxon>
        <taxon>Basidiomycota</taxon>
        <taxon>Agaricomycotina</taxon>
        <taxon>Agaricomycetes</taxon>
        <taxon>Agaricomycetidae</taxon>
        <taxon>Agaricales</taxon>
        <taxon>Marasmiineae</taxon>
        <taxon>Mycenaceae</taxon>
        <taxon>Mycena</taxon>
    </lineage>
</organism>
<feature type="region of interest" description="Disordered" evidence="1">
    <location>
        <begin position="64"/>
        <end position="304"/>
    </location>
</feature>
<name>A0AAD6Y4Z0_9AGAR</name>
<sequence>MAQSPYSSPDSNSIRASVYDVFLELGALDANSRVADWFFSDPNSDLPDPDEPVARLPREAVRFAHNAQVQNAGGEDAETRDRTSRPSSRSFGLSFSPRRIRSRSKTKIPSPSQTSSPAPAGDGYETDEGYASASPTSTPRISRVRAAFSTKSSRSAETATKPPLPTLPSIQEKPTPMRTVSSPSVTVSKAKSLFRKRAKSPAPGPTTSGDDLQQWHEVAALTPRIFNPSVANGEPLAPAPTPTPAPPSAFRQLVTPSGDNHSSARPERLSFTLPRSVFRTLSLTKRRVTPRPPARSRTRPQSLDLAADQRLATSLPSSPFILVTEGEGPRTTTPGPQPGTPFVFVTAVDNPTPLQSATARRFSDVTSMTAPLGVYPLSISRTLRRSMAFDKTPVEPAFPRLRHSSSYSSLEGALALAATAASPYEMYNQPIPAIRRGVESPFPVRPILPQPLSMSTSRAGLQESRLATIQRYREFSEQLVEVMPYKRFTQDTRN</sequence>
<comment type="caution">
    <text evidence="2">The sequence shown here is derived from an EMBL/GenBank/DDBJ whole genome shotgun (WGS) entry which is preliminary data.</text>
</comment>
<evidence type="ECO:0000256" key="1">
    <source>
        <dbReference type="SAM" id="MobiDB-lite"/>
    </source>
</evidence>
<feature type="compositionally biased region" description="Polar residues" evidence="1">
    <location>
        <begin position="149"/>
        <end position="158"/>
    </location>
</feature>
<gene>
    <name evidence="2" type="ORF">GGX14DRAFT_401198</name>
</gene>
<dbReference type="AlphaFoldDB" id="A0AAD6Y4Z0"/>